<keyword evidence="2" id="KW-0472">Membrane</keyword>
<keyword evidence="4" id="KW-1185">Reference proteome</keyword>
<evidence type="ECO:0000313" key="4">
    <source>
        <dbReference type="Proteomes" id="UP000054350"/>
    </source>
</evidence>
<organism evidence="3 4">
    <name type="scientific">Allomyces macrogynus (strain ATCC 38327)</name>
    <name type="common">Allomyces javanicus var. macrogynus</name>
    <dbReference type="NCBI Taxonomy" id="578462"/>
    <lineage>
        <taxon>Eukaryota</taxon>
        <taxon>Fungi</taxon>
        <taxon>Fungi incertae sedis</taxon>
        <taxon>Blastocladiomycota</taxon>
        <taxon>Blastocladiomycetes</taxon>
        <taxon>Blastocladiales</taxon>
        <taxon>Blastocladiaceae</taxon>
        <taxon>Allomyces</taxon>
    </lineage>
</organism>
<proteinExistence type="predicted"/>
<reference evidence="3 4" key="1">
    <citation type="submission" date="2009-11" db="EMBL/GenBank/DDBJ databases">
        <title>Annotation of Allomyces macrogynus ATCC 38327.</title>
        <authorList>
            <consortium name="The Broad Institute Genome Sequencing Platform"/>
            <person name="Russ C."/>
            <person name="Cuomo C."/>
            <person name="Burger G."/>
            <person name="Gray M.W."/>
            <person name="Holland P.W.H."/>
            <person name="King N."/>
            <person name="Lang F.B.F."/>
            <person name="Roger A.J."/>
            <person name="Ruiz-Trillo I."/>
            <person name="Young S.K."/>
            <person name="Zeng Q."/>
            <person name="Gargeya S."/>
            <person name="Fitzgerald M."/>
            <person name="Haas B."/>
            <person name="Abouelleil A."/>
            <person name="Alvarado L."/>
            <person name="Arachchi H.M."/>
            <person name="Berlin A."/>
            <person name="Chapman S.B."/>
            <person name="Gearin G."/>
            <person name="Goldberg J."/>
            <person name="Griggs A."/>
            <person name="Gujja S."/>
            <person name="Hansen M."/>
            <person name="Heiman D."/>
            <person name="Howarth C."/>
            <person name="Larimer J."/>
            <person name="Lui A."/>
            <person name="MacDonald P.J.P."/>
            <person name="McCowen C."/>
            <person name="Montmayeur A."/>
            <person name="Murphy C."/>
            <person name="Neiman D."/>
            <person name="Pearson M."/>
            <person name="Priest M."/>
            <person name="Roberts A."/>
            <person name="Saif S."/>
            <person name="Shea T."/>
            <person name="Sisk P."/>
            <person name="Stolte C."/>
            <person name="Sykes S."/>
            <person name="Wortman J."/>
            <person name="Nusbaum C."/>
            <person name="Birren B."/>
        </authorList>
    </citation>
    <scope>NUCLEOTIDE SEQUENCE [LARGE SCALE GENOMIC DNA]</scope>
    <source>
        <strain evidence="3 4">ATCC 38327</strain>
    </source>
</reference>
<gene>
    <name evidence="3" type="ORF">AMAG_14689</name>
</gene>
<reference evidence="4" key="2">
    <citation type="submission" date="2009-11" db="EMBL/GenBank/DDBJ databases">
        <title>The Genome Sequence of Allomyces macrogynus strain ATCC 38327.</title>
        <authorList>
            <consortium name="The Broad Institute Genome Sequencing Platform"/>
            <person name="Russ C."/>
            <person name="Cuomo C."/>
            <person name="Shea T."/>
            <person name="Young S.K."/>
            <person name="Zeng Q."/>
            <person name="Koehrsen M."/>
            <person name="Haas B."/>
            <person name="Borodovsky M."/>
            <person name="Guigo R."/>
            <person name="Alvarado L."/>
            <person name="Berlin A."/>
            <person name="Borenstein D."/>
            <person name="Chen Z."/>
            <person name="Engels R."/>
            <person name="Freedman E."/>
            <person name="Gellesch M."/>
            <person name="Goldberg J."/>
            <person name="Griggs A."/>
            <person name="Gujja S."/>
            <person name="Heiman D."/>
            <person name="Hepburn T."/>
            <person name="Howarth C."/>
            <person name="Jen D."/>
            <person name="Larson L."/>
            <person name="Lewis B."/>
            <person name="Mehta T."/>
            <person name="Park D."/>
            <person name="Pearson M."/>
            <person name="Roberts A."/>
            <person name="Saif S."/>
            <person name="Shenoy N."/>
            <person name="Sisk P."/>
            <person name="Stolte C."/>
            <person name="Sykes S."/>
            <person name="Walk T."/>
            <person name="White J."/>
            <person name="Yandava C."/>
            <person name="Burger G."/>
            <person name="Gray M.W."/>
            <person name="Holland P.W.H."/>
            <person name="King N."/>
            <person name="Lang F.B.F."/>
            <person name="Roger A.J."/>
            <person name="Ruiz-Trillo I."/>
            <person name="Lander E."/>
            <person name="Nusbaum C."/>
        </authorList>
    </citation>
    <scope>NUCLEOTIDE SEQUENCE [LARGE SCALE GENOMIC DNA]</scope>
    <source>
        <strain evidence="4">ATCC 38327</strain>
    </source>
</reference>
<dbReference type="AlphaFoldDB" id="A0A0L0T748"/>
<dbReference type="Proteomes" id="UP000054350">
    <property type="component" value="Unassembled WGS sequence"/>
</dbReference>
<evidence type="ECO:0000256" key="1">
    <source>
        <dbReference type="SAM" id="MobiDB-lite"/>
    </source>
</evidence>
<keyword evidence="2" id="KW-0812">Transmembrane</keyword>
<accession>A0A0L0T748</accession>
<dbReference type="VEuPathDB" id="FungiDB:AMAG_14689"/>
<protein>
    <submittedName>
        <fullName evidence="3">Uncharacterized protein</fullName>
    </submittedName>
</protein>
<feature type="region of interest" description="Disordered" evidence="1">
    <location>
        <begin position="119"/>
        <end position="138"/>
    </location>
</feature>
<dbReference type="EMBL" id="GG745366">
    <property type="protein sequence ID" value="KNE70567.1"/>
    <property type="molecule type" value="Genomic_DNA"/>
</dbReference>
<name>A0A0L0T748_ALLM3</name>
<keyword evidence="2" id="KW-1133">Transmembrane helix</keyword>
<evidence type="ECO:0000313" key="3">
    <source>
        <dbReference type="EMBL" id="KNE70567.1"/>
    </source>
</evidence>
<evidence type="ECO:0000256" key="2">
    <source>
        <dbReference type="SAM" id="Phobius"/>
    </source>
</evidence>
<feature type="transmembrane region" description="Helical" evidence="2">
    <location>
        <begin position="39"/>
        <end position="60"/>
    </location>
</feature>
<sequence>MPMYRSPFATTRHLADNHTSAFSSIDRPQVMSLIATDVLVMPAWTGLEMTLLVSAATAVLERRRRRQPSPMHLSPPRRMEAITSATTISMLKATCAQLMEERDVLAKDNARLRAKIAALEASRSSCSKGASEQDVSKS</sequence>